<dbReference type="SUPFAM" id="SSF109604">
    <property type="entry name" value="HD-domain/PDEase-like"/>
    <property type="match status" value="1"/>
</dbReference>
<dbReference type="InterPro" id="IPR003607">
    <property type="entry name" value="HD/PDEase_dom"/>
</dbReference>
<evidence type="ECO:0000313" key="2">
    <source>
        <dbReference type="EMBL" id="MFD1597825.1"/>
    </source>
</evidence>
<evidence type="ECO:0000259" key="1">
    <source>
        <dbReference type="Pfam" id="PF01966"/>
    </source>
</evidence>
<sequence length="185" mass="19889">MDAEDIRATFPEVDAIADDGLRAGVVDAWATAAAENGVEDLTAVPWLPPTQRELGLDDEGLVDHVRDVTACAVALAETLWERRSDTLAVDVDTVVAGALVHDVSKLAEFSGMEETAVYDLLGHPYYGVHVVARAGLPIELAHIVLSHTDRTAVEPATIEAEIIRRADEAASAAIRWRATDDLRTV</sequence>
<dbReference type="NCBIfam" id="TIGR00277">
    <property type="entry name" value="HDIG"/>
    <property type="match status" value="1"/>
</dbReference>
<keyword evidence="3" id="KW-1185">Reference proteome</keyword>
<protein>
    <submittedName>
        <fullName evidence="2">HD domain-containing protein</fullName>
    </submittedName>
</protein>
<dbReference type="InterPro" id="IPR006675">
    <property type="entry name" value="HDIG_dom"/>
</dbReference>
<dbReference type="InterPro" id="IPR006674">
    <property type="entry name" value="HD_domain"/>
</dbReference>
<accession>A0ABD6CL64</accession>
<comment type="caution">
    <text evidence="2">The sequence shown here is derived from an EMBL/GenBank/DDBJ whole genome shotgun (WGS) entry which is preliminary data.</text>
</comment>
<dbReference type="Proteomes" id="UP001597085">
    <property type="component" value="Unassembled WGS sequence"/>
</dbReference>
<dbReference type="AlphaFoldDB" id="A0ABD6CL64"/>
<organism evidence="2 3">
    <name type="scientific">Halobellus rarus</name>
    <dbReference type="NCBI Taxonomy" id="1126237"/>
    <lineage>
        <taxon>Archaea</taxon>
        <taxon>Methanobacteriati</taxon>
        <taxon>Methanobacteriota</taxon>
        <taxon>Stenosarchaea group</taxon>
        <taxon>Halobacteria</taxon>
        <taxon>Halobacteriales</taxon>
        <taxon>Haloferacaceae</taxon>
        <taxon>Halobellus</taxon>
    </lineage>
</organism>
<gene>
    <name evidence="2" type="ORF">ACFSBX_02475</name>
</gene>
<proteinExistence type="predicted"/>
<feature type="domain" description="HD" evidence="1">
    <location>
        <begin position="62"/>
        <end position="168"/>
    </location>
</feature>
<dbReference type="EMBL" id="JBHUDK010000002">
    <property type="protein sequence ID" value="MFD1597825.1"/>
    <property type="molecule type" value="Genomic_DNA"/>
</dbReference>
<reference evidence="2 3" key="1">
    <citation type="journal article" date="2019" name="Int. J. Syst. Evol. Microbiol.">
        <title>The Global Catalogue of Microorganisms (GCM) 10K type strain sequencing project: providing services to taxonomists for standard genome sequencing and annotation.</title>
        <authorList>
            <consortium name="The Broad Institute Genomics Platform"/>
            <consortium name="The Broad Institute Genome Sequencing Center for Infectious Disease"/>
            <person name="Wu L."/>
            <person name="Ma J."/>
        </authorList>
    </citation>
    <scope>NUCLEOTIDE SEQUENCE [LARGE SCALE GENOMIC DNA]</scope>
    <source>
        <strain evidence="2 3">CGMCC 1.12121</strain>
    </source>
</reference>
<dbReference type="CDD" id="cd00077">
    <property type="entry name" value="HDc"/>
    <property type="match status" value="1"/>
</dbReference>
<dbReference type="Gene3D" id="1.10.3210.10">
    <property type="entry name" value="Hypothetical protein af1432"/>
    <property type="match status" value="1"/>
</dbReference>
<dbReference type="RefSeq" id="WP_256421366.1">
    <property type="nucleotide sequence ID" value="NZ_JANHDI010000007.1"/>
</dbReference>
<dbReference type="Pfam" id="PF01966">
    <property type="entry name" value="HD"/>
    <property type="match status" value="1"/>
</dbReference>
<name>A0ABD6CL64_9EURY</name>
<evidence type="ECO:0000313" key="3">
    <source>
        <dbReference type="Proteomes" id="UP001597085"/>
    </source>
</evidence>